<feature type="region of interest" description="Disordered" evidence="1">
    <location>
        <begin position="65"/>
        <end position="89"/>
    </location>
</feature>
<name>A0A8X6V0Z2_TRICX</name>
<comment type="caution">
    <text evidence="2">The sequence shown here is derived from an EMBL/GenBank/DDBJ whole genome shotgun (WGS) entry which is preliminary data.</text>
</comment>
<protein>
    <submittedName>
        <fullName evidence="2">Uncharacterized protein</fullName>
    </submittedName>
</protein>
<proteinExistence type="predicted"/>
<keyword evidence="3" id="KW-1185">Reference proteome</keyword>
<evidence type="ECO:0000313" key="3">
    <source>
        <dbReference type="Proteomes" id="UP000887159"/>
    </source>
</evidence>
<gene>
    <name evidence="2" type="ORF">TNCV_1246021</name>
</gene>
<organism evidence="2 3">
    <name type="scientific">Trichonephila clavipes</name>
    <name type="common">Golden silk orbweaver</name>
    <name type="synonym">Nephila clavipes</name>
    <dbReference type="NCBI Taxonomy" id="2585209"/>
    <lineage>
        <taxon>Eukaryota</taxon>
        <taxon>Metazoa</taxon>
        <taxon>Ecdysozoa</taxon>
        <taxon>Arthropoda</taxon>
        <taxon>Chelicerata</taxon>
        <taxon>Arachnida</taxon>
        <taxon>Araneae</taxon>
        <taxon>Araneomorphae</taxon>
        <taxon>Entelegynae</taxon>
        <taxon>Araneoidea</taxon>
        <taxon>Nephilidae</taxon>
        <taxon>Trichonephila</taxon>
    </lineage>
</organism>
<evidence type="ECO:0000256" key="1">
    <source>
        <dbReference type="SAM" id="MobiDB-lite"/>
    </source>
</evidence>
<dbReference type="EMBL" id="BMAU01021123">
    <property type="protein sequence ID" value="GFX91187.1"/>
    <property type="molecule type" value="Genomic_DNA"/>
</dbReference>
<feature type="compositionally biased region" description="Basic and acidic residues" evidence="1">
    <location>
        <begin position="70"/>
        <end position="89"/>
    </location>
</feature>
<sequence length="89" mass="10258">MKKRSVGLCILLPRNMMIYDSSVWPQGKRKIWTADNSCGRSIVHLKKKSNKSVFLLEESENTKKGCQADSHQRDYVTGETRRDNAIQNM</sequence>
<reference evidence="2" key="1">
    <citation type="submission" date="2020-08" db="EMBL/GenBank/DDBJ databases">
        <title>Multicomponent nature underlies the extraordinary mechanical properties of spider dragline silk.</title>
        <authorList>
            <person name="Kono N."/>
            <person name="Nakamura H."/>
            <person name="Mori M."/>
            <person name="Yoshida Y."/>
            <person name="Ohtoshi R."/>
            <person name="Malay A.D."/>
            <person name="Moran D.A.P."/>
            <person name="Tomita M."/>
            <person name="Numata K."/>
            <person name="Arakawa K."/>
        </authorList>
    </citation>
    <scope>NUCLEOTIDE SEQUENCE</scope>
</reference>
<dbReference type="Proteomes" id="UP000887159">
    <property type="component" value="Unassembled WGS sequence"/>
</dbReference>
<evidence type="ECO:0000313" key="2">
    <source>
        <dbReference type="EMBL" id="GFX91187.1"/>
    </source>
</evidence>
<dbReference type="AlphaFoldDB" id="A0A8X6V0Z2"/>
<accession>A0A8X6V0Z2</accession>